<keyword evidence="2" id="KW-0134">Cell wall</keyword>
<dbReference type="RefSeq" id="WP_184997805.1">
    <property type="nucleotide sequence ID" value="NZ_BOMK01000046.1"/>
</dbReference>
<evidence type="ECO:0000256" key="1">
    <source>
        <dbReference type="ARBA" id="ARBA00011073"/>
    </source>
</evidence>
<dbReference type="Pfam" id="PF02225">
    <property type="entry name" value="PA"/>
    <property type="match status" value="1"/>
</dbReference>
<dbReference type="InterPro" id="IPR017296">
    <property type="entry name" value="Peptidase_S8A_SAM-P45"/>
</dbReference>
<sequence>MPLPHPARRTRRHLALATAALTLVSSALAAPAPAGAATPAPAEPHRPGISHTITLITGDRVRVTDIGGGRYATDVQRPDGARGGVHAQTIGSDLYVFPDEVLPYLAADRIDRRLFDVTTLIRDGYDDRNTDGIPLIISHADGTPASQPAPAGTTKIRSLSSVRGDAVRAAKRQARRTWTDVTSAGARTRQADARPAPLADGIAKIWLDGKVHTDLAESTAQVGAPTAWAAGLEGAGVKVAVLDTGADLDHPDLAGRVSAAVSFVPGEEATDGHGHGTHTASTVGGSGAASAGAERGVAPKADLLIGKVLSDEGAGSDSWVIAGMEWAAAQGARVVSMSLGDDAPSDGTDPLSSAVNRLTAQTGALFVIAAGNNGSEASIGAPGAADAALTVGAVDSADERAYFSSMGPRFGDYALKPDISAPGVEILAAKSGGTAQGGWYQSMSGTSMATPHVAGAAAILAGQHPQWRAADLKNALMSSSATVPGGNAYQIGAGRLDLRAGIGTPVTATGSVYFGFVGWPHPAAEAVERTVTYTNTGDEAIRLDLAVSGTVAGGPYDLDPAADQGTTAPGMFTLSTDTVVVPPHGAASVTATAHPGLAADGRRYLGEIKAARAGTVLARTQLGLYLEDERHGLTLTVKDRAGAAAGGYLSLQRFGDLDPEVVALDPNGPTKLRLRPGTYSALTYLEVEGANGTDSAGMALLGDPEIVLDRDREVVLDARQAREATATVPRVTEDRMLYLNWYRSDGDTSTIIDQYLLPPWIDTMYALPTKPVTRGEFEFETRWRKSFPVLTLADQGRDVDLLGQPGSSLYDGRTVLDAEYLPTGSPAEYAGRDVRGKAVIVTRSAALTGGQRALAAVEAGAALLVVVNDGPGKLFEWAGADDGTPVPIPVVGVTARTGRPLIERATGGRLRLTTVGTPNSPYVYDLVDPHPGRVPKSLAYRPKAGDLAVVDMRYHGDTKRRGGEFRWDYRPYRTYSLGYELPMDLPAVRTDYVSAQPGTAWAEDAVGGANLELVSVSETHAYRPGSRQEVNFFGPVVRPRNNEPFWSSTRDRGYLAFNVQPWADGGRGHAGYQQWGDTLRLTVSANGTLLKESEWAAVSLEMDPPGATTFTLDMRAQRDPAVYRLSPSTHTVWQVVSRPTVNPDKLETMPLLQLDYDVDTDLSGNARGGAQRLRLTAEHLADAVGTGKITTATLHVSFDDGGTWRPVRLKRSGADWLAEFTAPANGHVSLRATARDTAGNAISQEITRAYGLRSRP</sequence>
<dbReference type="PANTHER" id="PTHR43806:SF11">
    <property type="entry name" value="CEREVISIN-RELATED"/>
    <property type="match status" value="1"/>
</dbReference>
<dbReference type="PIRSF" id="PIRSF037852">
    <property type="entry name" value="Subtilisin_rel_SAV5721"/>
    <property type="match status" value="1"/>
</dbReference>
<evidence type="ECO:0000313" key="13">
    <source>
        <dbReference type="Proteomes" id="UP000578112"/>
    </source>
</evidence>
<keyword evidence="9" id="KW-0732">Signal</keyword>
<feature type="domain" description="Peptidase S8/S53" evidence="10">
    <location>
        <begin position="234"/>
        <end position="493"/>
    </location>
</feature>
<evidence type="ECO:0000256" key="6">
    <source>
        <dbReference type="PIRSR" id="PIRSR615500-1"/>
    </source>
</evidence>
<feature type="compositionally biased region" description="Low complexity" evidence="8">
    <location>
        <begin position="277"/>
        <end position="292"/>
    </location>
</feature>
<dbReference type="PANTHER" id="PTHR43806">
    <property type="entry name" value="PEPTIDASE S8"/>
    <property type="match status" value="1"/>
</dbReference>
<keyword evidence="3 7" id="KW-0645">Protease</keyword>
<dbReference type="InterPro" id="IPR050131">
    <property type="entry name" value="Peptidase_S8_subtilisin-like"/>
</dbReference>
<dbReference type="InterPro" id="IPR036852">
    <property type="entry name" value="Peptidase_S8/S53_dom_sf"/>
</dbReference>
<dbReference type="InterPro" id="IPR015500">
    <property type="entry name" value="Peptidase_S8_subtilisin-rel"/>
</dbReference>
<dbReference type="EMBL" id="JACHNH010000001">
    <property type="protein sequence ID" value="MBB4766695.1"/>
    <property type="molecule type" value="Genomic_DNA"/>
</dbReference>
<feature type="active site" description="Charge relay system" evidence="6 7">
    <location>
        <position position="275"/>
    </location>
</feature>
<proteinExistence type="inferred from homology"/>
<dbReference type="AlphaFoldDB" id="A0A7W7I581"/>
<dbReference type="GO" id="GO:0006508">
    <property type="term" value="P:proteolysis"/>
    <property type="evidence" value="ECO:0007669"/>
    <property type="project" value="UniProtKB-KW"/>
</dbReference>
<dbReference type="InterPro" id="IPR006311">
    <property type="entry name" value="TAT_signal"/>
</dbReference>
<dbReference type="PROSITE" id="PS00138">
    <property type="entry name" value="SUBTILASE_SER"/>
    <property type="match status" value="1"/>
</dbReference>
<dbReference type="InterPro" id="IPR003137">
    <property type="entry name" value="PA_domain"/>
</dbReference>
<keyword evidence="4 7" id="KW-0378">Hydrolase</keyword>
<evidence type="ECO:0000256" key="4">
    <source>
        <dbReference type="ARBA" id="ARBA00022801"/>
    </source>
</evidence>
<accession>A0A7W7I581</accession>
<dbReference type="SUPFAM" id="SSF52743">
    <property type="entry name" value="Subtilisin-like"/>
    <property type="match status" value="1"/>
</dbReference>
<dbReference type="Proteomes" id="UP000578112">
    <property type="component" value="Unassembled WGS sequence"/>
</dbReference>
<evidence type="ECO:0000256" key="2">
    <source>
        <dbReference type="ARBA" id="ARBA00022512"/>
    </source>
</evidence>
<feature type="region of interest" description="Disordered" evidence="8">
    <location>
        <begin position="139"/>
        <end position="158"/>
    </location>
</feature>
<evidence type="ECO:0000256" key="3">
    <source>
        <dbReference type="ARBA" id="ARBA00022670"/>
    </source>
</evidence>
<evidence type="ECO:0000256" key="8">
    <source>
        <dbReference type="SAM" id="MobiDB-lite"/>
    </source>
</evidence>
<protein>
    <submittedName>
        <fullName evidence="12">Uncharacterized protein</fullName>
    </submittedName>
</protein>
<evidence type="ECO:0000256" key="9">
    <source>
        <dbReference type="SAM" id="SignalP"/>
    </source>
</evidence>
<dbReference type="InterPro" id="IPR046450">
    <property type="entry name" value="PA_dom_sf"/>
</dbReference>
<feature type="chain" id="PRO_5039139322" evidence="9">
    <location>
        <begin position="30"/>
        <end position="1256"/>
    </location>
</feature>
<feature type="active site" description="Charge relay system" evidence="6 7">
    <location>
        <position position="447"/>
    </location>
</feature>
<feature type="region of interest" description="Disordered" evidence="8">
    <location>
        <begin position="266"/>
        <end position="292"/>
    </location>
</feature>
<feature type="signal peptide" evidence="9">
    <location>
        <begin position="1"/>
        <end position="29"/>
    </location>
</feature>
<name>A0A7W7I581_9ACTN</name>
<reference evidence="12 13" key="1">
    <citation type="submission" date="2020-08" db="EMBL/GenBank/DDBJ databases">
        <title>Sequencing the genomes of 1000 actinobacteria strains.</title>
        <authorList>
            <person name="Klenk H.-P."/>
        </authorList>
    </citation>
    <scope>NUCLEOTIDE SEQUENCE [LARGE SCALE GENOMIC DNA]</scope>
    <source>
        <strain evidence="12 13">DSM 43149</strain>
    </source>
</reference>
<dbReference type="PRINTS" id="PR00723">
    <property type="entry name" value="SUBTILISIN"/>
</dbReference>
<dbReference type="GO" id="GO:0004252">
    <property type="term" value="F:serine-type endopeptidase activity"/>
    <property type="evidence" value="ECO:0007669"/>
    <property type="project" value="UniProtKB-UniRule"/>
</dbReference>
<dbReference type="InterPro" id="IPR000209">
    <property type="entry name" value="Peptidase_S8/S53_dom"/>
</dbReference>
<dbReference type="Gene3D" id="3.50.30.30">
    <property type="match status" value="1"/>
</dbReference>
<keyword evidence="5 7" id="KW-0720">Serine protease</keyword>
<dbReference type="SUPFAM" id="SSF52025">
    <property type="entry name" value="PA domain"/>
    <property type="match status" value="1"/>
</dbReference>
<feature type="active site" description="Charge relay system" evidence="6 7">
    <location>
        <position position="243"/>
    </location>
</feature>
<dbReference type="PROSITE" id="PS51318">
    <property type="entry name" value="TAT"/>
    <property type="match status" value="1"/>
</dbReference>
<comment type="similarity">
    <text evidence="1 7">Belongs to the peptidase S8 family.</text>
</comment>
<dbReference type="InterPro" id="IPR023828">
    <property type="entry name" value="Peptidase_S8_Ser-AS"/>
</dbReference>
<feature type="domain" description="PA" evidence="11">
    <location>
        <begin position="827"/>
        <end position="899"/>
    </location>
</feature>
<gene>
    <name evidence="12" type="ORF">BJ971_007251</name>
</gene>
<evidence type="ECO:0000259" key="10">
    <source>
        <dbReference type="Pfam" id="PF00082"/>
    </source>
</evidence>
<evidence type="ECO:0000313" key="12">
    <source>
        <dbReference type="EMBL" id="MBB4766695.1"/>
    </source>
</evidence>
<evidence type="ECO:0000259" key="11">
    <source>
        <dbReference type="Pfam" id="PF02225"/>
    </source>
</evidence>
<keyword evidence="2" id="KW-0964">Secreted</keyword>
<comment type="caution">
    <text evidence="12">The sequence shown here is derived from an EMBL/GenBank/DDBJ whole genome shotgun (WGS) entry which is preliminary data.</text>
</comment>
<evidence type="ECO:0000256" key="5">
    <source>
        <dbReference type="ARBA" id="ARBA00022825"/>
    </source>
</evidence>
<dbReference type="Gene3D" id="3.40.50.200">
    <property type="entry name" value="Peptidase S8/S53 domain"/>
    <property type="match status" value="1"/>
</dbReference>
<keyword evidence="13" id="KW-1185">Reference proteome</keyword>
<dbReference type="PROSITE" id="PS51892">
    <property type="entry name" value="SUBTILASE"/>
    <property type="match status" value="1"/>
</dbReference>
<dbReference type="Pfam" id="PF00082">
    <property type="entry name" value="Peptidase_S8"/>
    <property type="match status" value="1"/>
</dbReference>
<organism evidence="12 13">
    <name type="scientific">Actinoplanes digitatis</name>
    <dbReference type="NCBI Taxonomy" id="1868"/>
    <lineage>
        <taxon>Bacteria</taxon>
        <taxon>Bacillati</taxon>
        <taxon>Actinomycetota</taxon>
        <taxon>Actinomycetes</taxon>
        <taxon>Micromonosporales</taxon>
        <taxon>Micromonosporaceae</taxon>
        <taxon>Actinoplanes</taxon>
    </lineage>
</organism>
<evidence type="ECO:0000256" key="7">
    <source>
        <dbReference type="PROSITE-ProRule" id="PRU01240"/>
    </source>
</evidence>